<feature type="region of interest" description="Disordered" evidence="1">
    <location>
        <begin position="1"/>
        <end position="31"/>
    </location>
</feature>
<protein>
    <submittedName>
        <fullName evidence="2">Uncharacterized protein</fullName>
    </submittedName>
</protein>
<feature type="compositionally biased region" description="Polar residues" evidence="1">
    <location>
        <begin position="1"/>
        <end position="13"/>
    </location>
</feature>
<evidence type="ECO:0000256" key="1">
    <source>
        <dbReference type="SAM" id="MobiDB-lite"/>
    </source>
</evidence>
<dbReference type="EMBL" id="JACHVC010000007">
    <property type="protein sequence ID" value="MBC2605754.1"/>
    <property type="molecule type" value="Genomic_DNA"/>
</dbReference>
<gene>
    <name evidence="2" type="ORF">H5P27_06835</name>
</gene>
<feature type="compositionally biased region" description="Basic and acidic residues" evidence="1">
    <location>
        <begin position="21"/>
        <end position="31"/>
    </location>
</feature>
<dbReference type="AlphaFoldDB" id="A0A7X1B5H5"/>
<organism evidence="2 3">
    <name type="scientific">Pelagicoccus albus</name>
    <dbReference type="NCBI Taxonomy" id="415222"/>
    <lineage>
        <taxon>Bacteria</taxon>
        <taxon>Pseudomonadati</taxon>
        <taxon>Verrucomicrobiota</taxon>
        <taxon>Opitutia</taxon>
        <taxon>Puniceicoccales</taxon>
        <taxon>Pelagicoccaceae</taxon>
        <taxon>Pelagicoccus</taxon>
    </lineage>
</organism>
<name>A0A7X1B5H5_9BACT</name>
<comment type="caution">
    <text evidence="2">The sequence shown here is derived from an EMBL/GenBank/DDBJ whole genome shotgun (WGS) entry which is preliminary data.</text>
</comment>
<dbReference type="Proteomes" id="UP000526501">
    <property type="component" value="Unassembled WGS sequence"/>
</dbReference>
<sequence>MPATKLEQTSTALSAYWPEPDLPKPNRADLRGHPRTCLEIERGSPQAEFLSVSDI</sequence>
<dbReference type="RefSeq" id="WP_185659648.1">
    <property type="nucleotide sequence ID" value="NZ_CAWPOO010000007.1"/>
</dbReference>
<proteinExistence type="predicted"/>
<evidence type="ECO:0000313" key="3">
    <source>
        <dbReference type="Proteomes" id="UP000526501"/>
    </source>
</evidence>
<reference evidence="2 3" key="1">
    <citation type="submission" date="2020-07" db="EMBL/GenBank/DDBJ databases">
        <authorList>
            <person name="Feng X."/>
        </authorList>
    </citation>
    <scope>NUCLEOTIDE SEQUENCE [LARGE SCALE GENOMIC DNA]</scope>
    <source>
        <strain evidence="2 3">JCM23202</strain>
    </source>
</reference>
<keyword evidence="3" id="KW-1185">Reference proteome</keyword>
<evidence type="ECO:0000313" key="2">
    <source>
        <dbReference type="EMBL" id="MBC2605754.1"/>
    </source>
</evidence>
<accession>A0A7X1B5H5</accession>